<gene>
    <name evidence="1" type="ORF">TVY486_1117080</name>
</gene>
<name>G0U9D9_TRYVY</name>
<sequence>MGPFAVVEENPAWLRRRFVALPKGKNDHEDCEAEAPLWHVPRYVDPVLCEVGAAFGLKASLFQVNPPQGNCEGSRCRTETGRSVETARLPMGQGHGPEILRTVARALAGDPEAVSSMCAAPCLIKMRARIGNIRIDGRRRDVETQGRVATQNSRRCGAALGENNCLIKKRGFVGVSFKRKTCTVCQIQKAIRKIREVPPLEGLMVVGSERLTPRMVRALVARSGALFEHYFFLKAVCRRLSKLKKGTAAA</sequence>
<protein>
    <submittedName>
        <fullName evidence="1">Uncharacterized protein</fullName>
    </submittedName>
</protein>
<reference evidence="1" key="1">
    <citation type="journal article" date="2012" name="Proc. Natl. Acad. Sci. U.S.A.">
        <title>Antigenic diversity is generated by distinct evolutionary mechanisms in African trypanosome species.</title>
        <authorList>
            <person name="Jackson A.P."/>
            <person name="Berry A."/>
            <person name="Aslett M."/>
            <person name="Allison H.C."/>
            <person name="Burton P."/>
            <person name="Vavrova-Anderson J."/>
            <person name="Brown R."/>
            <person name="Browne H."/>
            <person name="Corton N."/>
            <person name="Hauser H."/>
            <person name="Gamble J."/>
            <person name="Gilderthorp R."/>
            <person name="Marcello L."/>
            <person name="McQuillan J."/>
            <person name="Otto T.D."/>
            <person name="Quail M.A."/>
            <person name="Sanders M.J."/>
            <person name="van Tonder A."/>
            <person name="Ginger M.L."/>
            <person name="Field M.C."/>
            <person name="Barry J.D."/>
            <person name="Hertz-Fowler C."/>
            <person name="Berriman M."/>
        </authorList>
    </citation>
    <scope>NUCLEOTIDE SEQUENCE</scope>
    <source>
        <strain evidence="1">Y486</strain>
    </source>
</reference>
<evidence type="ECO:0000313" key="1">
    <source>
        <dbReference type="EMBL" id="CCC54224.1"/>
    </source>
</evidence>
<dbReference type="VEuPathDB" id="TriTrypDB:TvY486_1117080"/>
<dbReference type="AlphaFoldDB" id="G0U9D9"/>
<proteinExistence type="predicted"/>
<dbReference type="EMBL" id="HE573027">
    <property type="protein sequence ID" value="CCC54224.1"/>
    <property type="molecule type" value="Genomic_DNA"/>
</dbReference>
<accession>G0U9D9</accession>
<organism evidence="1">
    <name type="scientific">Trypanosoma vivax (strain Y486)</name>
    <dbReference type="NCBI Taxonomy" id="1055687"/>
    <lineage>
        <taxon>Eukaryota</taxon>
        <taxon>Discoba</taxon>
        <taxon>Euglenozoa</taxon>
        <taxon>Kinetoplastea</taxon>
        <taxon>Metakinetoplastina</taxon>
        <taxon>Trypanosomatida</taxon>
        <taxon>Trypanosomatidae</taxon>
        <taxon>Trypanosoma</taxon>
        <taxon>Duttonella</taxon>
    </lineage>
</organism>